<dbReference type="Pfam" id="PF13443">
    <property type="entry name" value="HTH_26"/>
    <property type="match status" value="1"/>
</dbReference>
<accession>A0ABW4C6I5</accession>
<dbReference type="SMART" id="SM00530">
    <property type="entry name" value="HTH_XRE"/>
    <property type="match status" value="1"/>
</dbReference>
<protein>
    <submittedName>
        <fullName evidence="2">Helix-turn-helix domain-containing protein</fullName>
    </submittedName>
</protein>
<dbReference type="Gene3D" id="1.10.260.40">
    <property type="entry name" value="lambda repressor-like DNA-binding domains"/>
    <property type="match status" value="1"/>
</dbReference>
<keyword evidence="3" id="KW-1185">Reference proteome</keyword>
<dbReference type="Proteomes" id="UP001597282">
    <property type="component" value="Unassembled WGS sequence"/>
</dbReference>
<evidence type="ECO:0000313" key="2">
    <source>
        <dbReference type="EMBL" id="MFD1426325.1"/>
    </source>
</evidence>
<dbReference type="InterPro" id="IPR001387">
    <property type="entry name" value="Cro/C1-type_HTH"/>
</dbReference>
<reference evidence="3" key="1">
    <citation type="journal article" date="2019" name="Int. J. Syst. Evol. Microbiol.">
        <title>The Global Catalogue of Microorganisms (GCM) 10K type strain sequencing project: providing services to taxonomists for standard genome sequencing and annotation.</title>
        <authorList>
            <consortium name="The Broad Institute Genomics Platform"/>
            <consortium name="The Broad Institute Genome Sequencing Center for Infectious Disease"/>
            <person name="Wu L."/>
            <person name="Ma J."/>
        </authorList>
    </citation>
    <scope>NUCLEOTIDE SEQUENCE [LARGE SCALE GENOMIC DNA]</scope>
    <source>
        <strain evidence="3">S1</strain>
    </source>
</reference>
<name>A0ABW4C6I5_9BACL</name>
<sequence length="62" mass="7361">MLRVSELAGKYRMTKKDLAEKSGIRYNTILDYYKDDWVSVKRDHLKSLARVFDCSVQDLFDE</sequence>
<dbReference type="InterPro" id="IPR010982">
    <property type="entry name" value="Lambda_DNA-bd_dom_sf"/>
</dbReference>
<evidence type="ECO:0000259" key="1">
    <source>
        <dbReference type="PROSITE" id="PS50943"/>
    </source>
</evidence>
<dbReference type="EMBL" id="JBHTNU010000003">
    <property type="protein sequence ID" value="MFD1426325.1"/>
    <property type="molecule type" value="Genomic_DNA"/>
</dbReference>
<proteinExistence type="predicted"/>
<dbReference type="PROSITE" id="PS50943">
    <property type="entry name" value="HTH_CROC1"/>
    <property type="match status" value="1"/>
</dbReference>
<dbReference type="SUPFAM" id="SSF47413">
    <property type="entry name" value="lambda repressor-like DNA-binding domains"/>
    <property type="match status" value="1"/>
</dbReference>
<organism evidence="2 3">
    <name type="scientific">Kroppenstedtia sanguinis</name>
    <dbReference type="NCBI Taxonomy" id="1380684"/>
    <lineage>
        <taxon>Bacteria</taxon>
        <taxon>Bacillati</taxon>
        <taxon>Bacillota</taxon>
        <taxon>Bacilli</taxon>
        <taxon>Bacillales</taxon>
        <taxon>Thermoactinomycetaceae</taxon>
        <taxon>Kroppenstedtia</taxon>
    </lineage>
</organism>
<comment type="caution">
    <text evidence="2">The sequence shown here is derived from an EMBL/GenBank/DDBJ whole genome shotgun (WGS) entry which is preliminary data.</text>
</comment>
<feature type="domain" description="HTH cro/C1-type" evidence="1">
    <location>
        <begin position="13"/>
        <end position="59"/>
    </location>
</feature>
<gene>
    <name evidence="2" type="ORF">ACFQ4Y_05165</name>
</gene>
<evidence type="ECO:0000313" key="3">
    <source>
        <dbReference type="Proteomes" id="UP001597282"/>
    </source>
</evidence>